<dbReference type="KEGG" id="csa:Csal_1207"/>
<dbReference type="AlphaFoldDB" id="Q1QY96"/>
<dbReference type="Proteomes" id="UP000000239">
    <property type="component" value="Chromosome"/>
</dbReference>
<evidence type="ECO:0000313" key="1">
    <source>
        <dbReference type="EMBL" id="ABE58562.1"/>
    </source>
</evidence>
<protein>
    <recommendedName>
        <fullName evidence="3">Transposase DDE domain-containing protein</fullName>
    </recommendedName>
</protein>
<dbReference type="EMBL" id="CP000285">
    <property type="protein sequence ID" value="ABE58562.1"/>
    <property type="molecule type" value="Genomic_DNA"/>
</dbReference>
<evidence type="ECO:0008006" key="3">
    <source>
        <dbReference type="Google" id="ProtNLM"/>
    </source>
</evidence>
<accession>Q1QY96</accession>
<reference evidence="1 2" key="1">
    <citation type="journal article" date="2011" name="Stand. Genomic Sci.">
        <title>Complete genome sequence of the halophilic and highly halotolerant Chromohalobacter salexigens type strain (1H11(T)).</title>
        <authorList>
            <person name="Copeland A."/>
            <person name="O'Connor K."/>
            <person name="Lucas S."/>
            <person name="Lapidus A."/>
            <person name="Berry K.W."/>
            <person name="Detter J.C."/>
            <person name="Del Rio T.G."/>
            <person name="Hammon N."/>
            <person name="Dalin E."/>
            <person name="Tice H."/>
            <person name="Pitluck S."/>
            <person name="Bruce D."/>
            <person name="Goodwin L."/>
            <person name="Han C."/>
            <person name="Tapia R."/>
            <person name="Saunders E."/>
            <person name="Schmutz J."/>
            <person name="Brettin T."/>
            <person name="Larimer F."/>
            <person name="Land M."/>
            <person name="Hauser L."/>
            <person name="Vargas C."/>
            <person name="Nieto J.J."/>
            <person name="Kyrpides N.C."/>
            <person name="Ivanova N."/>
            <person name="Goker M."/>
            <person name="Klenk H.P."/>
            <person name="Csonka L.N."/>
            <person name="Woyke T."/>
        </authorList>
    </citation>
    <scope>NUCLEOTIDE SEQUENCE [LARGE SCALE GENOMIC DNA]</scope>
    <source>
        <strain evidence="2">ATCC BAA-138 / DSM 3043 / CIP 106854 / NCIMB 13768 / 1H11</strain>
    </source>
</reference>
<proteinExistence type="predicted"/>
<organism evidence="1 2">
    <name type="scientific">Chromohalobacter israelensis (strain ATCC BAA-138 / DSM 3043 / CIP 106854 / NCIMB 13768 / 1H11)</name>
    <name type="common">Chromohalobacter salexigens</name>
    <dbReference type="NCBI Taxonomy" id="290398"/>
    <lineage>
        <taxon>Bacteria</taxon>
        <taxon>Pseudomonadati</taxon>
        <taxon>Pseudomonadota</taxon>
        <taxon>Gammaproteobacteria</taxon>
        <taxon>Oceanospirillales</taxon>
        <taxon>Halomonadaceae</taxon>
        <taxon>Chromohalobacter</taxon>
    </lineage>
</organism>
<keyword evidence="2" id="KW-1185">Reference proteome</keyword>
<gene>
    <name evidence="1" type="ordered locus">Csal_1207</name>
</gene>
<sequence length="96" mass="10817">MIAGLMVQSINKTLFPGEAYCTQYTRGGNRMSMRQALFSSVGRIRSCIAMGRPVTFRNIKSTLFNIDQFFYCLSSAMVCMSAREGRRARKTGRKDA</sequence>
<dbReference type="HOGENOM" id="CLU_2354689_0_0_6"/>
<evidence type="ECO:0000313" key="2">
    <source>
        <dbReference type="Proteomes" id="UP000000239"/>
    </source>
</evidence>
<name>Q1QY96_CHRI1</name>